<name>A0A919UJ98_9ACTN</name>
<dbReference type="InterPro" id="IPR001753">
    <property type="entry name" value="Enoyl-CoA_hydra/iso"/>
</dbReference>
<organism evidence="1 2">
    <name type="scientific">Dactylosporangium siamense</name>
    <dbReference type="NCBI Taxonomy" id="685454"/>
    <lineage>
        <taxon>Bacteria</taxon>
        <taxon>Bacillati</taxon>
        <taxon>Actinomycetota</taxon>
        <taxon>Actinomycetes</taxon>
        <taxon>Micromonosporales</taxon>
        <taxon>Micromonosporaceae</taxon>
        <taxon>Dactylosporangium</taxon>
    </lineage>
</organism>
<accession>A0A919UJ98</accession>
<dbReference type="Proteomes" id="UP000660611">
    <property type="component" value="Unassembled WGS sequence"/>
</dbReference>
<sequence length="232" mass="24076">MVTGAAMSDEQAAVSRIELSVDGERPLSAETVDAVAGMCRRAEDADGAAVVVLRVSGTPRGEWARDLNLRLVNRWEQALRRLERVPATTIALAAGACGGPALDVLLATDHRIAARSVRLVLPMQGGLVWPGMALYRLARQAPSATAVRQAALYGTAIGLDDALALHLVHEVTGDVEAALGVAVGRAAAVSGTELAVRRQLALDAPTVAFEEALGTHLAAVDRALRIAAGTPS</sequence>
<dbReference type="CDD" id="cd06558">
    <property type="entry name" value="crotonase-like"/>
    <property type="match status" value="1"/>
</dbReference>
<evidence type="ECO:0000313" key="1">
    <source>
        <dbReference type="EMBL" id="GIG52468.1"/>
    </source>
</evidence>
<comment type="caution">
    <text evidence="1">The sequence shown here is derived from an EMBL/GenBank/DDBJ whole genome shotgun (WGS) entry which is preliminary data.</text>
</comment>
<reference evidence="1" key="1">
    <citation type="submission" date="2021-01" db="EMBL/GenBank/DDBJ databases">
        <title>Whole genome shotgun sequence of Dactylosporangium siamense NBRC 106093.</title>
        <authorList>
            <person name="Komaki H."/>
            <person name="Tamura T."/>
        </authorList>
    </citation>
    <scope>NUCLEOTIDE SEQUENCE</scope>
    <source>
        <strain evidence="1">NBRC 106093</strain>
    </source>
</reference>
<evidence type="ECO:0000313" key="2">
    <source>
        <dbReference type="Proteomes" id="UP000660611"/>
    </source>
</evidence>
<proteinExistence type="predicted"/>
<dbReference type="AlphaFoldDB" id="A0A919UJ98"/>
<protein>
    <recommendedName>
        <fullName evidence="3">Enoyl-CoA hydratase/isomerase family protein</fullName>
    </recommendedName>
</protein>
<gene>
    <name evidence="1" type="ORF">Dsi01nite_105090</name>
</gene>
<dbReference type="SUPFAM" id="SSF52096">
    <property type="entry name" value="ClpP/crotonase"/>
    <property type="match status" value="1"/>
</dbReference>
<dbReference type="EMBL" id="BONQ01000180">
    <property type="protein sequence ID" value="GIG52468.1"/>
    <property type="molecule type" value="Genomic_DNA"/>
</dbReference>
<evidence type="ECO:0008006" key="3">
    <source>
        <dbReference type="Google" id="ProtNLM"/>
    </source>
</evidence>
<dbReference type="InterPro" id="IPR053545">
    <property type="entry name" value="Enoyl-CoA_hydratase-like"/>
</dbReference>
<dbReference type="NCBIfam" id="NF042431">
    <property type="entry name" value="EnCoAhydt_DpgB"/>
    <property type="match status" value="1"/>
</dbReference>
<dbReference type="GO" id="GO:0003824">
    <property type="term" value="F:catalytic activity"/>
    <property type="evidence" value="ECO:0007669"/>
    <property type="project" value="UniProtKB-ARBA"/>
</dbReference>
<dbReference type="InterPro" id="IPR029045">
    <property type="entry name" value="ClpP/crotonase-like_dom_sf"/>
</dbReference>
<keyword evidence="2" id="KW-1185">Reference proteome</keyword>
<dbReference type="Pfam" id="PF00378">
    <property type="entry name" value="ECH_1"/>
    <property type="match status" value="1"/>
</dbReference>
<dbReference type="Gene3D" id="3.90.226.10">
    <property type="entry name" value="2-enoyl-CoA Hydratase, Chain A, domain 1"/>
    <property type="match status" value="1"/>
</dbReference>